<accession>A0AA38HSQ5</accession>
<organism evidence="9 10">
    <name type="scientific">Zophobas morio</name>
    <dbReference type="NCBI Taxonomy" id="2755281"/>
    <lineage>
        <taxon>Eukaryota</taxon>
        <taxon>Metazoa</taxon>
        <taxon>Ecdysozoa</taxon>
        <taxon>Arthropoda</taxon>
        <taxon>Hexapoda</taxon>
        <taxon>Insecta</taxon>
        <taxon>Pterygota</taxon>
        <taxon>Neoptera</taxon>
        <taxon>Endopterygota</taxon>
        <taxon>Coleoptera</taxon>
        <taxon>Polyphaga</taxon>
        <taxon>Cucujiformia</taxon>
        <taxon>Tenebrionidae</taxon>
        <taxon>Zophobas</taxon>
    </lineage>
</organism>
<dbReference type="GO" id="GO:0016020">
    <property type="term" value="C:membrane"/>
    <property type="evidence" value="ECO:0007669"/>
    <property type="project" value="UniProtKB-SubCell"/>
</dbReference>
<dbReference type="InterPro" id="IPR017978">
    <property type="entry name" value="GPCR_3_C"/>
</dbReference>
<keyword evidence="4 6" id="KW-0472">Membrane</keyword>
<dbReference type="GO" id="GO:0004930">
    <property type="term" value="F:G protein-coupled receptor activity"/>
    <property type="evidence" value="ECO:0007669"/>
    <property type="project" value="InterPro"/>
</dbReference>
<keyword evidence="5" id="KW-0325">Glycoprotein</keyword>
<dbReference type="InterPro" id="IPR028082">
    <property type="entry name" value="Peripla_BP_I"/>
</dbReference>
<dbReference type="InterPro" id="IPR050726">
    <property type="entry name" value="mGluR"/>
</dbReference>
<feature type="transmembrane region" description="Helical" evidence="6">
    <location>
        <begin position="611"/>
        <end position="631"/>
    </location>
</feature>
<evidence type="ECO:0000256" key="2">
    <source>
        <dbReference type="ARBA" id="ARBA00022692"/>
    </source>
</evidence>
<evidence type="ECO:0000256" key="5">
    <source>
        <dbReference type="ARBA" id="ARBA00023180"/>
    </source>
</evidence>
<feature type="transmembrane region" description="Helical" evidence="6">
    <location>
        <begin position="440"/>
        <end position="460"/>
    </location>
</feature>
<evidence type="ECO:0000313" key="10">
    <source>
        <dbReference type="Proteomes" id="UP001168821"/>
    </source>
</evidence>
<dbReference type="Proteomes" id="UP001168821">
    <property type="component" value="Unassembled WGS sequence"/>
</dbReference>
<feature type="transmembrane region" description="Helical" evidence="6">
    <location>
        <begin position="516"/>
        <end position="533"/>
    </location>
</feature>
<comment type="subcellular location">
    <subcellularLocation>
        <location evidence="1">Membrane</location>
        <topology evidence="1">Multi-pass membrane protein</topology>
    </subcellularLocation>
</comment>
<feature type="transmembrane region" description="Helical" evidence="6">
    <location>
        <begin position="472"/>
        <end position="495"/>
    </location>
</feature>
<keyword evidence="2 6" id="KW-0812">Transmembrane</keyword>
<feature type="domain" description="G-protein coupled receptors family 3 profile" evidence="8">
    <location>
        <begin position="545"/>
        <end position="639"/>
    </location>
</feature>
<feature type="transmembrane region" description="Helical" evidence="6">
    <location>
        <begin position="402"/>
        <end position="428"/>
    </location>
</feature>
<evidence type="ECO:0000313" key="9">
    <source>
        <dbReference type="EMBL" id="KAJ3643258.1"/>
    </source>
</evidence>
<dbReference type="PRINTS" id="PR01223">
    <property type="entry name" value="BRIDEOF7LESS"/>
</dbReference>
<keyword evidence="7" id="KW-0732">Signal</keyword>
<evidence type="ECO:0000256" key="6">
    <source>
        <dbReference type="SAM" id="Phobius"/>
    </source>
</evidence>
<evidence type="ECO:0000256" key="4">
    <source>
        <dbReference type="ARBA" id="ARBA00023136"/>
    </source>
</evidence>
<name>A0AA38HSQ5_9CUCU</name>
<dbReference type="InterPro" id="IPR002956">
    <property type="entry name" value="Bride_of_7less"/>
</dbReference>
<feature type="chain" id="PRO_5041421554" description="G-protein coupled receptors family 3 profile domain-containing protein" evidence="7">
    <location>
        <begin position="20"/>
        <end position="720"/>
    </location>
</feature>
<dbReference type="PANTHER" id="PTHR24060">
    <property type="entry name" value="METABOTROPIC GLUTAMATE RECEPTOR"/>
    <property type="match status" value="1"/>
</dbReference>
<dbReference type="SUPFAM" id="SSF53822">
    <property type="entry name" value="Periplasmic binding protein-like I"/>
    <property type="match status" value="1"/>
</dbReference>
<evidence type="ECO:0000256" key="1">
    <source>
        <dbReference type="ARBA" id="ARBA00004141"/>
    </source>
</evidence>
<comment type="caution">
    <text evidence="9">The sequence shown here is derived from an EMBL/GenBank/DDBJ whole genome shotgun (WGS) entry which is preliminary data.</text>
</comment>
<dbReference type="PROSITE" id="PS50259">
    <property type="entry name" value="G_PROTEIN_RECEP_F3_4"/>
    <property type="match status" value="1"/>
</dbReference>
<protein>
    <recommendedName>
        <fullName evidence="8">G-protein coupled receptors family 3 profile domain-containing protein</fullName>
    </recommendedName>
</protein>
<gene>
    <name evidence="9" type="ORF">Zmor_025982</name>
</gene>
<dbReference type="GO" id="GO:0005118">
    <property type="term" value="F:sevenless binding"/>
    <property type="evidence" value="ECO:0007669"/>
    <property type="project" value="InterPro"/>
</dbReference>
<keyword evidence="3 6" id="KW-1133">Transmembrane helix</keyword>
<evidence type="ECO:0000256" key="3">
    <source>
        <dbReference type="ARBA" id="ARBA00022989"/>
    </source>
</evidence>
<dbReference type="GO" id="GO:0007601">
    <property type="term" value="P:visual perception"/>
    <property type="evidence" value="ECO:0007669"/>
    <property type="project" value="InterPro"/>
</dbReference>
<dbReference type="AlphaFoldDB" id="A0AA38HSQ5"/>
<sequence>MRAFYSIVLILTNFGAIKLDGVKEVRRRDGDVNVAVILRNECNSTDLLTEFEHSMVDSVIWTIHQLNSSDVVPGLSFGMTIYKTCNEDEEYATIFDLFQKKKEEFLLGLVTTSRFSSKVQKFCDVLDLSVMQTVKCALPLVKASVALLRALNWVENVTVVAQDEVVLDEFLKVSRKEWICVNEYFLAANSNKLSRNVSSEYFVIFGTHDFIATVAKNFDITNAIVIPTDDAILNDLPENTYIISAHSAHNFDHQEQHYYTLTPQLFEIATPLVTYAQSLKQALNNCTHSNYKLCLKNFGKARPFMLEPSQIIDLLKIETSSINYYIYKSDNASLLRTKLFVYNFFSDNLTQLSSFDFDNNTSSYTCMSQEGGCQKQCKNFDFRSNFKFAPEDCEMTIRTESWVFAFLSLSLLGVLLCIAILIFLLVSICRRNVLEGNPMLSILLLITVMLMYCSILPLSLEGDKSSKNSICVARALAITLSFAAAFSLILSRSILLATASKEIGFMSHVAGPVQSFLCLFIFGVQAALSFQVVNRCNDIFKGHSFIYLLSYNVMLLLLLLCLSPLIIKCQRNYKEGKYFTFAVITISFLWCIWLPSYAFLGKQYKDSVLCFGLISTASALLGTIFIPRTYLMTIAAARDKMTSALPSLAATTSAMDIYRAGTQPVYDCVNVAAINAVTVARAGLTTMQQPDLYSCPHLPEDDDFDARCDSPVHDDKVTRF</sequence>
<dbReference type="EMBL" id="JALNTZ010000008">
    <property type="protein sequence ID" value="KAJ3643258.1"/>
    <property type="molecule type" value="Genomic_DNA"/>
</dbReference>
<feature type="transmembrane region" description="Helical" evidence="6">
    <location>
        <begin position="545"/>
        <end position="566"/>
    </location>
</feature>
<reference evidence="9" key="1">
    <citation type="journal article" date="2023" name="G3 (Bethesda)">
        <title>Whole genome assemblies of Zophobas morio and Tenebrio molitor.</title>
        <authorList>
            <person name="Kaur S."/>
            <person name="Stinson S.A."/>
            <person name="diCenzo G.C."/>
        </authorList>
    </citation>
    <scope>NUCLEOTIDE SEQUENCE</scope>
    <source>
        <strain evidence="9">QUZm001</strain>
    </source>
</reference>
<evidence type="ECO:0000259" key="8">
    <source>
        <dbReference type="PROSITE" id="PS50259"/>
    </source>
</evidence>
<feature type="transmembrane region" description="Helical" evidence="6">
    <location>
        <begin position="578"/>
        <end position="599"/>
    </location>
</feature>
<evidence type="ECO:0000256" key="7">
    <source>
        <dbReference type="SAM" id="SignalP"/>
    </source>
</evidence>
<dbReference type="Pfam" id="PF00003">
    <property type="entry name" value="7tm_3"/>
    <property type="match status" value="1"/>
</dbReference>
<proteinExistence type="predicted"/>
<keyword evidence="10" id="KW-1185">Reference proteome</keyword>
<feature type="signal peptide" evidence="7">
    <location>
        <begin position="1"/>
        <end position="19"/>
    </location>
</feature>